<keyword evidence="3" id="KW-0813">Transport</keyword>
<dbReference type="GO" id="GO:0005886">
    <property type="term" value="C:plasma membrane"/>
    <property type="evidence" value="ECO:0007669"/>
    <property type="project" value="UniProtKB-SubCell"/>
</dbReference>
<keyword evidence="6" id="KW-0851">Voltage-gated channel</keyword>
<comment type="subcellular location">
    <subcellularLocation>
        <location evidence="1">Cell membrane</location>
        <topology evidence="1">Multi-pass membrane protein</topology>
    </subcellularLocation>
</comment>
<evidence type="ECO:0000256" key="6">
    <source>
        <dbReference type="ARBA" id="ARBA00022882"/>
    </source>
</evidence>
<keyword evidence="7 14" id="KW-1133">Transmembrane helix</keyword>
<organism evidence="16 17">
    <name type="scientific">Seminavis robusta</name>
    <dbReference type="NCBI Taxonomy" id="568900"/>
    <lineage>
        <taxon>Eukaryota</taxon>
        <taxon>Sar</taxon>
        <taxon>Stramenopiles</taxon>
        <taxon>Ochrophyta</taxon>
        <taxon>Bacillariophyta</taxon>
        <taxon>Bacillariophyceae</taxon>
        <taxon>Bacillariophycidae</taxon>
        <taxon>Naviculales</taxon>
        <taxon>Naviculaceae</taxon>
        <taxon>Seminavis</taxon>
    </lineage>
</organism>
<evidence type="ECO:0000256" key="13">
    <source>
        <dbReference type="SAM" id="MobiDB-lite"/>
    </source>
</evidence>
<feature type="domain" description="Ion transport" evidence="15">
    <location>
        <begin position="211"/>
        <end position="291"/>
    </location>
</feature>
<feature type="transmembrane region" description="Helical" evidence="14">
    <location>
        <begin position="245"/>
        <end position="266"/>
    </location>
</feature>
<feature type="compositionally biased region" description="Basic and acidic residues" evidence="13">
    <location>
        <begin position="348"/>
        <end position="369"/>
    </location>
</feature>
<feature type="region of interest" description="Disordered" evidence="13">
    <location>
        <begin position="344"/>
        <end position="369"/>
    </location>
</feature>
<sequence length="369" mass="41242">MSQSELQEAASDFKGDSRMSLSNDNAMGASSKYLKEHRKRRLLPTRGLETDRFSIRVPADFDAAHTAAETHGHDHWKVKLLHFVHSKPVQYTLSAMLLADVIILFVELFLQASFPNCQIIVRDAISCCPLPETITTTLSGLVDDGSGGNSTDMYPEDDHNHYFRFLAETTGDSHSSGTHGDGHQDICQLPAVESHHYEAGCDGHKWYMVHTIEEVLFVFTITILSIFFIELIIIMIVLQKAFFKQLFYVLDFVIVSVSLALEIALAVLHADILATLAGLLILARVWRFVRIGHGLIELTAEFQAQDKEALLHYAEELEEKLLENKIALPEKSKQVKSIVKRLTSHGDGGAEHNNSHEQQEEAKPGESAL</sequence>
<dbReference type="InterPro" id="IPR031846">
    <property type="entry name" value="Hvcn1"/>
</dbReference>
<dbReference type="AlphaFoldDB" id="A0A9N8DPM9"/>
<dbReference type="PANTHER" id="PTHR46480">
    <property type="entry name" value="F20B24.22"/>
    <property type="match status" value="1"/>
</dbReference>
<accession>A0A9N8DPM9</accession>
<keyword evidence="10 14" id="KW-0472">Membrane</keyword>
<evidence type="ECO:0000256" key="11">
    <source>
        <dbReference type="ARBA" id="ARBA00023303"/>
    </source>
</evidence>
<evidence type="ECO:0000259" key="15">
    <source>
        <dbReference type="Pfam" id="PF00520"/>
    </source>
</evidence>
<keyword evidence="4" id="KW-1003">Cell membrane</keyword>
<evidence type="ECO:0000256" key="7">
    <source>
        <dbReference type="ARBA" id="ARBA00022989"/>
    </source>
</evidence>
<feature type="transmembrane region" description="Helical" evidence="14">
    <location>
        <begin position="215"/>
        <end position="238"/>
    </location>
</feature>
<name>A0A9N8DPM9_9STRA</name>
<reference evidence="16" key="1">
    <citation type="submission" date="2020-06" db="EMBL/GenBank/DDBJ databases">
        <authorList>
            <consortium name="Plant Systems Biology data submission"/>
        </authorList>
    </citation>
    <scope>NUCLEOTIDE SEQUENCE</scope>
    <source>
        <strain evidence="16">D6</strain>
    </source>
</reference>
<comment type="caution">
    <text evidence="16">The sequence shown here is derived from an EMBL/GenBank/DDBJ whole genome shotgun (WGS) entry which is preliminary data.</text>
</comment>
<keyword evidence="5 14" id="KW-0812">Transmembrane</keyword>
<evidence type="ECO:0000256" key="1">
    <source>
        <dbReference type="ARBA" id="ARBA00004651"/>
    </source>
</evidence>
<evidence type="ECO:0000256" key="4">
    <source>
        <dbReference type="ARBA" id="ARBA00022475"/>
    </source>
</evidence>
<dbReference type="PANTHER" id="PTHR46480:SF1">
    <property type="entry name" value="VOLTAGE-GATED HYDROGEN CHANNEL 1"/>
    <property type="match status" value="1"/>
</dbReference>
<evidence type="ECO:0000256" key="2">
    <source>
        <dbReference type="ARBA" id="ARBA00015897"/>
    </source>
</evidence>
<evidence type="ECO:0000256" key="9">
    <source>
        <dbReference type="ARBA" id="ARBA00023065"/>
    </source>
</evidence>
<keyword evidence="8" id="KW-0175">Coiled coil</keyword>
<dbReference type="OrthoDB" id="427456at2759"/>
<dbReference type="InterPro" id="IPR005821">
    <property type="entry name" value="Ion_trans_dom"/>
</dbReference>
<evidence type="ECO:0000256" key="3">
    <source>
        <dbReference type="ARBA" id="ARBA00022448"/>
    </source>
</evidence>
<dbReference type="Gene3D" id="1.20.120.350">
    <property type="entry name" value="Voltage-gated potassium channels. Chain C"/>
    <property type="match status" value="1"/>
</dbReference>
<evidence type="ECO:0000256" key="5">
    <source>
        <dbReference type="ARBA" id="ARBA00022692"/>
    </source>
</evidence>
<evidence type="ECO:0000256" key="10">
    <source>
        <dbReference type="ARBA" id="ARBA00023136"/>
    </source>
</evidence>
<evidence type="ECO:0000256" key="12">
    <source>
        <dbReference type="ARBA" id="ARBA00031989"/>
    </source>
</evidence>
<dbReference type="Proteomes" id="UP001153069">
    <property type="component" value="Unassembled WGS sequence"/>
</dbReference>
<proteinExistence type="predicted"/>
<keyword evidence="9" id="KW-0406">Ion transport</keyword>
<gene>
    <name evidence="16" type="ORF">SEMRO_200_G084890.1</name>
</gene>
<evidence type="ECO:0000313" key="16">
    <source>
        <dbReference type="EMBL" id="CAB9504554.1"/>
    </source>
</evidence>
<feature type="region of interest" description="Disordered" evidence="13">
    <location>
        <begin position="1"/>
        <end position="25"/>
    </location>
</feature>
<dbReference type="EMBL" id="CAICTM010000199">
    <property type="protein sequence ID" value="CAB9504554.1"/>
    <property type="molecule type" value="Genomic_DNA"/>
</dbReference>
<dbReference type="Pfam" id="PF00520">
    <property type="entry name" value="Ion_trans"/>
    <property type="match status" value="1"/>
</dbReference>
<protein>
    <recommendedName>
        <fullName evidence="2">Voltage-gated hydrogen channel 1</fullName>
    </recommendedName>
    <alternativeName>
        <fullName evidence="12">Hydrogen voltage-gated channel 1</fullName>
    </alternativeName>
</protein>
<evidence type="ECO:0000313" key="17">
    <source>
        <dbReference type="Proteomes" id="UP001153069"/>
    </source>
</evidence>
<evidence type="ECO:0000256" key="14">
    <source>
        <dbReference type="SAM" id="Phobius"/>
    </source>
</evidence>
<dbReference type="GO" id="GO:0034702">
    <property type="term" value="C:monoatomic ion channel complex"/>
    <property type="evidence" value="ECO:0007669"/>
    <property type="project" value="UniProtKB-KW"/>
</dbReference>
<evidence type="ECO:0000256" key="8">
    <source>
        <dbReference type="ARBA" id="ARBA00023054"/>
    </source>
</evidence>
<dbReference type="InterPro" id="IPR027359">
    <property type="entry name" value="Volt_channel_dom_sf"/>
</dbReference>
<keyword evidence="17" id="KW-1185">Reference proteome</keyword>
<keyword evidence="11" id="KW-0407">Ion channel</keyword>
<feature type="transmembrane region" description="Helical" evidence="14">
    <location>
        <begin position="89"/>
        <end position="110"/>
    </location>
</feature>
<dbReference type="GO" id="GO:0030171">
    <property type="term" value="F:voltage-gated proton channel activity"/>
    <property type="evidence" value="ECO:0007669"/>
    <property type="project" value="InterPro"/>
</dbReference>